<organism evidence="1 2">
    <name type="scientific">Paenibacillus oleatilyticus</name>
    <dbReference type="NCBI Taxonomy" id="2594886"/>
    <lineage>
        <taxon>Bacteria</taxon>
        <taxon>Bacillati</taxon>
        <taxon>Bacillota</taxon>
        <taxon>Bacilli</taxon>
        <taxon>Bacillales</taxon>
        <taxon>Paenibacillaceae</taxon>
        <taxon>Paenibacillus</taxon>
    </lineage>
</organism>
<evidence type="ECO:0000313" key="2">
    <source>
        <dbReference type="Proteomes" id="UP001575622"/>
    </source>
</evidence>
<sequence length="93" mass="10495">MEIMRLEDVIDLPNRGVVLKISVDETDPYKITKLKNLIGSKIAVSNVDGTSFEFEIKDVSVSFSIANFPLIGLNIRERVDIERIKKGSNIQFI</sequence>
<comment type="caution">
    <text evidence="1">The sequence shown here is derived from an EMBL/GenBank/DDBJ whole genome shotgun (WGS) entry which is preliminary data.</text>
</comment>
<dbReference type="RefSeq" id="WP_163853524.1">
    <property type="nucleotide sequence ID" value="NZ_JBHDLN010000006.1"/>
</dbReference>
<protein>
    <submittedName>
        <fullName evidence="1">Uncharacterized protein</fullName>
    </submittedName>
</protein>
<accession>A0ABV4V066</accession>
<keyword evidence="2" id="KW-1185">Reference proteome</keyword>
<dbReference type="EMBL" id="JBHDLN010000006">
    <property type="protein sequence ID" value="MFB0843467.1"/>
    <property type="molecule type" value="Genomic_DNA"/>
</dbReference>
<reference evidence="1 2" key="1">
    <citation type="submission" date="2024-09" db="EMBL/GenBank/DDBJ databases">
        <authorList>
            <person name="Makale K.P.P."/>
            <person name="Makhzoum A."/>
            <person name="Rantong G."/>
            <person name="Rahube T.O."/>
        </authorList>
    </citation>
    <scope>NUCLEOTIDE SEQUENCE [LARGE SCALE GENOMIC DNA]</scope>
    <source>
        <strain evidence="1 2">KM_D13</strain>
    </source>
</reference>
<proteinExistence type="predicted"/>
<name>A0ABV4V066_9BACL</name>
<gene>
    <name evidence="1" type="ORF">ACEU3E_14905</name>
</gene>
<dbReference type="Proteomes" id="UP001575622">
    <property type="component" value="Unassembled WGS sequence"/>
</dbReference>
<evidence type="ECO:0000313" key="1">
    <source>
        <dbReference type="EMBL" id="MFB0843467.1"/>
    </source>
</evidence>